<organism evidence="1 2">
    <name type="scientific">Amylibacter marinus</name>
    <dbReference type="NCBI Taxonomy" id="1475483"/>
    <lineage>
        <taxon>Bacteria</taxon>
        <taxon>Pseudomonadati</taxon>
        <taxon>Pseudomonadota</taxon>
        <taxon>Alphaproteobacteria</taxon>
        <taxon>Rhodobacterales</taxon>
        <taxon>Paracoccaceae</taxon>
        <taxon>Amylibacter</taxon>
    </lineage>
</organism>
<name>A0ABQ5VU22_9RHOB</name>
<comment type="caution">
    <text evidence="1">The sequence shown here is derived from an EMBL/GenBank/DDBJ whole genome shotgun (WGS) entry which is preliminary data.</text>
</comment>
<accession>A0ABQ5VU22</accession>
<sequence>MGQKPTRLTQLSQPVSMGCCLAMALLYAKSSARGFDWRLVDGLSIGQGHLFQSYTEFAVAASLERKAL</sequence>
<evidence type="ECO:0000313" key="2">
    <source>
        <dbReference type="Proteomes" id="UP001156694"/>
    </source>
</evidence>
<dbReference type="RefSeq" id="WP_284376795.1">
    <property type="nucleotide sequence ID" value="NZ_BSNN01000002.1"/>
</dbReference>
<protein>
    <submittedName>
        <fullName evidence="1">Uncharacterized protein</fullName>
    </submittedName>
</protein>
<dbReference type="Proteomes" id="UP001156694">
    <property type="component" value="Unassembled WGS sequence"/>
</dbReference>
<dbReference type="EMBL" id="BSNN01000002">
    <property type="protein sequence ID" value="GLQ34815.1"/>
    <property type="molecule type" value="Genomic_DNA"/>
</dbReference>
<gene>
    <name evidence="1" type="ORF">GCM10007939_10980</name>
</gene>
<evidence type="ECO:0000313" key="1">
    <source>
        <dbReference type="EMBL" id="GLQ34815.1"/>
    </source>
</evidence>
<keyword evidence="2" id="KW-1185">Reference proteome</keyword>
<proteinExistence type="predicted"/>
<dbReference type="PROSITE" id="PS51257">
    <property type="entry name" value="PROKAR_LIPOPROTEIN"/>
    <property type="match status" value="1"/>
</dbReference>
<reference evidence="2" key="1">
    <citation type="journal article" date="2019" name="Int. J. Syst. Evol. Microbiol.">
        <title>The Global Catalogue of Microorganisms (GCM) 10K type strain sequencing project: providing services to taxonomists for standard genome sequencing and annotation.</title>
        <authorList>
            <consortium name="The Broad Institute Genomics Platform"/>
            <consortium name="The Broad Institute Genome Sequencing Center for Infectious Disease"/>
            <person name="Wu L."/>
            <person name="Ma J."/>
        </authorList>
    </citation>
    <scope>NUCLEOTIDE SEQUENCE [LARGE SCALE GENOMIC DNA]</scope>
    <source>
        <strain evidence="2">NBRC 110140</strain>
    </source>
</reference>